<dbReference type="InterPro" id="IPR003819">
    <property type="entry name" value="TauD/TfdA-like"/>
</dbReference>
<keyword evidence="3" id="KW-0812">Transmembrane</keyword>
<dbReference type="SUPFAM" id="SSF51197">
    <property type="entry name" value="Clavaminate synthase-like"/>
    <property type="match status" value="1"/>
</dbReference>
<name>A0AAN6F0B5_EXODE</name>
<keyword evidence="3" id="KW-1133">Transmembrane helix</keyword>
<feature type="region of interest" description="Disordered" evidence="2">
    <location>
        <begin position="56"/>
        <end position="75"/>
    </location>
</feature>
<evidence type="ECO:0000313" key="5">
    <source>
        <dbReference type="EMBL" id="KAJ8995105.1"/>
    </source>
</evidence>
<dbReference type="InterPro" id="IPR050411">
    <property type="entry name" value="AlphaKG_dependent_hydroxylases"/>
</dbReference>
<proteinExistence type="predicted"/>
<dbReference type="PANTHER" id="PTHR10696:SF21">
    <property type="entry name" value="TAUD_TFDA-LIKE DOMAIN-CONTAINING PROTEIN"/>
    <property type="match status" value="1"/>
</dbReference>
<reference evidence="5" key="1">
    <citation type="submission" date="2023-01" db="EMBL/GenBank/DDBJ databases">
        <title>Exophiala dermititidis isolated from Cystic Fibrosis Patient.</title>
        <authorList>
            <person name="Kurbessoian T."/>
            <person name="Crocker A."/>
            <person name="Murante D."/>
            <person name="Hogan D.A."/>
            <person name="Stajich J.E."/>
        </authorList>
    </citation>
    <scope>NUCLEOTIDE SEQUENCE</scope>
    <source>
        <strain evidence="5">Ex8</strain>
    </source>
</reference>
<feature type="domain" description="TauD/TfdA-like" evidence="4">
    <location>
        <begin position="107"/>
        <end position="253"/>
    </location>
</feature>
<evidence type="ECO:0000256" key="2">
    <source>
        <dbReference type="SAM" id="MobiDB-lite"/>
    </source>
</evidence>
<feature type="compositionally biased region" description="Polar residues" evidence="2">
    <location>
        <begin position="63"/>
        <end position="75"/>
    </location>
</feature>
<organism evidence="5 6">
    <name type="scientific">Exophiala dermatitidis</name>
    <name type="common">Black yeast-like fungus</name>
    <name type="synonym">Wangiella dermatitidis</name>
    <dbReference type="NCBI Taxonomy" id="5970"/>
    <lineage>
        <taxon>Eukaryota</taxon>
        <taxon>Fungi</taxon>
        <taxon>Dikarya</taxon>
        <taxon>Ascomycota</taxon>
        <taxon>Pezizomycotina</taxon>
        <taxon>Eurotiomycetes</taxon>
        <taxon>Chaetothyriomycetidae</taxon>
        <taxon>Chaetothyriales</taxon>
        <taxon>Herpotrichiellaceae</taxon>
        <taxon>Exophiala</taxon>
    </lineage>
</organism>
<dbReference type="InterPro" id="IPR042098">
    <property type="entry name" value="TauD-like_sf"/>
</dbReference>
<dbReference type="Pfam" id="PF02668">
    <property type="entry name" value="TauD"/>
    <property type="match status" value="2"/>
</dbReference>
<sequence>MAPISTADLAQRTTNETISSSAKSTNSKPQPETNPKSKSWPFEEFTFPGQQITSDFGYGYGNPAQTTSSPKVQQQPKLFPLALKPSAEWTPETIDDAVEAITTLRESGALLDLVKEHGGAILFRGLPIKTALDYSRVAHAFGFRPHEEVGRPPLRTVLAPNVKTANEGPPELPIWPHNEYGWSTINPAWLTFSALSVPETGGATPIISSIGLAKALEEKAPQFFQSLLEKGVKYVYRYPRQDSVSTVGTSVFSAYGQTIRDGDDEDTIRRKIEAEVRRHSDRFEWHEDGSISVTHIVPSEFALPFHQFRLPVTLDNASFSLRSLDSRQQNLLLLLYATITITNTVVIYQWLTLRCTVIRKHTPTGHTTWFGNLTSAYGRSRHHGATQPPFLGDDGGYHPLPTYGDGSPINTEDLELALSIAEGMQVDVEWEVGDVVLLDNYAVMHSRKPWVVTADQKQRTVLAALWDDDGRIDDFDQGKEILKSSPRVPIVGQVSQDH</sequence>
<dbReference type="Proteomes" id="UP001161757">
    <property type="component" value="Unassembled WGS sequence"/>
</dbReference>
<feature type="region of interest" description="Disordered" evidence="2">
    <location>
        <begin position="1"/>
        <end position="44"/>
    </location>
</feature>
<protein>
    <recommendedName>
        <fullName evidence="4">TauD/TfdA-like domain-containing protein</fullName>
    </recommendedName>
</protein>
<evidence type="ECO:0000256" key="1">
    <source>
        <dbReference type="ARBA" id="ARBA00023002"/>
    </source>
</evidence>
<dbReference type="PANTHER" id="PTHR10696">
    <property type="entry name" value="GAMMA-BUTYROBETAINE HYDROXYLASE-RELATED"/>
    <property type="match status" value="1"/>
</dbReference>
<dbReference type="GO" id="GO:0016491">
    <property type="term" value="F:oxidoreductase activity"/>
    <property type="evidence" value="ECO:0007669"/>
    <property type="project" value="UniProtKB-KW"/>
</dbReference>
<feature type="transmembrane region" description="Helical" evidence="3">
    <location>
        <begin position="331"/>
        <end position="351"/>
    </location>
</feature>
<dbReference type="EMBL" id="JAJGCB010000002">
    <property type="protein sequence ID" value="KAJ8995105.1"/>
    <property type="molecule type" value="Genomic_DNA"/>
</dbReference>
<accession>A0AAN6F0B5</accession>
<dbReference type="AlphaFoldDB" id="A0AAN6F0B5"/>
<gene>
    <name evidence="5" type="ORF">HRR80_001796</name>
</gene>
<evidence type="ECO:0000256" key="3">
    <source>
        <dbReference type="SAM" id="Phobius"/>
    </source>
</evidence>
<comment type="caution">
    <text evidence="5">The sequence shown here is derived from an EMBL/GenBank/DDBJ whole genome shotgun (WGS) entry which is preliminary data.</text>
</comment>
<dbReference type="Gene3D" id="3.60.130.10">
    <property type="entry name" value="Clavaminate synthase-like"/>
    <property type="match status" value="2"/>
</dbReference>
<keyword evidence="1" id="KW-0560">Oxidoreductase</keyword>
<feature type="compositionally biased region" description="Polar residues" evidence="2">
    <location>
        <begin position="11"/>
        <end position="37"/>
    </location>
</feature>
<feature type="domain" description="TauD/TfdA-like" evidence="4">
    <location>
        <begin position="352"/>
        <end position="461"/>
    </location>
</feature>
<evidence type="ECO:0000259" key="4">
    <source>
        <dbReference type="Pfam" id="PF02668"/>
    </source>
</evidence>
<keyword evidence="3" id="KW-0472">Membrane</keyword>
<evidence type="ECO:0000313" key="6">
    <source>
        <dbReference type="Proteomes" id="UP001161757"/>
    </source>
</evidence>